<evidence type="ECO:0000313" key="2">
    <source>
        <dbReference type="EMBL" id="AWB91786.1"/>
    </source>
</evidence>
<protein>
    <submittedName>
        <fullName evidence="2">Uncharacterized protein</fullName>
    </submittedName>
</protein>
<evidence type="ECO:0000256" key="1">
    <source>
        <dbReference type="SAM" id="Phobius"/>
    </source>
</evidence>
<dbReference type="EMBL" id="CP026952">
    <property type="protein sequence ID" value="AWB91786.1"/>
    <property type="molecule type" value="Genomic_DNA"/>
</dbReference>
<feature type="transmembrane region" description="Helical" evidence="1">
    <location>
        <begin position="50"/>
        <end position="75"/>
    </location>
</feature>
<dbReference type="Proteomes" id="UP000244384">
    <property type="component" value="Chromosome"/>
</dbReference>
<organism evidence="2 3">
    <name type="scientific">Aeromicrobium chenweiae</name>
    <dbReference type="NCBI Taxonomy" id="2079793"/>
    <lineage>
        <taxon>Bacteria</taxon>
        <taxon>Bacillati</taxon>
        <taxon>Actinomycetota</taxon>
        <taxon>Actinomycetes</taxon>
        <taxon>Propionibacteriales</taxon>
        <taxon>Nocardioidaceae</taxon>
        <taxon>Aeromicrobium</taxon>
    </lineage>
</organism>
<gene>
    <name evidence="2" type="ORF">C3E78_05955</name>
</gene>
<keyword evidence="1" id="KW-0472">Membrane</keyword>
<sequence length="85" mass="9618">MRTVPARDSVRRMQPLPPAEKQFLLRLWALAGMAVVVLLPSLFWDLQENVAVRVVTVVLSLVLTLAIGVLTFRLVRDRRSNRHGS</sequence>
<name>A0A2S0WKB7_9ACTN</name>
<feature type="transmembrane region" description="Helical" evidence="1">
    <location>
        <begin position="23"/>
        <end position="44"/>
    </location>
</feature>
<keyword evidence="1" id="KW-1133">Transmembrane helix</keyword>
<evidence type="ECO:0000313" key="3">
    <source>
        <dbReference type="Proteomes" id="UP000244384"/>
    </source>
</evidence>
<keyword evidence="3" id="KW-1185">Reference proteome</keyword>
<reference evidence="3" key="1">
    <citation type="submission" date="2018-01" db="EMBL/GenBank/DDBJ databases">
        <authorList>
            <person name="Li J."/>
        </authorList>
    </citation>
    <scope>NUCLEOTIDE SEQUENCE [LARGE SCALE GENOMIC DNA]</scope>
    <source>
        <strain evidence="3">592</strain>
    </source>
</reference>
<proteinExistence type="predicted"/>
<dbReference type="AlphaFoldDB" id="A0A2S0WKB7"/>
<accession>A0A2S0WKB7</accession>
<dbReference type="KEGG" id="aez:C3E78_05955"/>
<keyword evidence="1" id="KW-0812">Transmembrane</keyword>